<organism evidence="2 3">
    <name type="scientific">Microcella putealis</name>
    <dbReference type="NCBI Taxonomy" id="337005"/>
    <lineage>
        <taxon>Bacteria</taxon>
        <taxon>Bacillati</taxon>
        <taxon>Actinomycetota</taxon>
        <taxon>Actinomycetes</taxon>
        <taxon>Micrococcales</taxon>
        <taxon>Microbacteriaceae</taxon>
        <taxon>Microcella</taxon>
    </lineage>
</organism>
<protein>
    <submittedName>
        <fullName evidence="2">Uncharacterized protein</fullName>
    </submittedName>
</protein>
<feature type="transmembrane region" description="Helical" evidence="1">
    <location>
        <begin position="25"/>
        <end position="47"/>
    </location>
</feature>
<keyword evidence="1" id="KW-0812">Transmembrane</keyword>
<name>A0A4V2EXB8_9MICO</name>
<dbReference type="Proteomes" id="UP000293519">
    <property type="component" value="Unassembled WGS sequence"/>
</dbReference>
<reference evidence="2 3" key="1">
    <citation type="journal article" date="2015" name="Stand. Genomic Sci.">
        <title>Genomic Encyclopedia of Bacterial and Archaeal Type Strains, Phase III: the genomes of soil and plant-associated and newly described type strains.</title>
        <authorList>
            <person name="Whitman W.B."/>
            <person name="Woyke T."/>
            <person name="Klenk H.P."/>
            <person name="Zhou Y."/>
            <person name="Lilburn T.G."/>
            <person name="Beck B.J."/>
            <person name="De Vos P."/>
            <person name="Vandamme P."/>
            <person name="Eisen J.A."/>
            <person name="Garrity G."/>
            <person name="Hugenholtz P."/>
            <person name="Kyrpides N.C."/>
        </authorList>
    </citation>
    <scope>NUCLEOTIDE SEQUENCE [LARGE SCALE GENOMIC DNA]</scope>
    <source>
        <strain evidence="2 3">CV2</strain>
    </source>
</reference>
<keyword evidence="3" id="KW-1185">Reference proteome</keyword>
<evidence type="ECO:0000313" key="2">
    <source>
        <dbReference type="EMBL" id="RZS58940.1"/>
    </source>
</evidence>
<dbReference type="EMBL" id="SGWW01000001">
    <property type="protein sequence ID" value="RZS58940.1"/>
    <property type="molecule type" value="Genomic_DNA"/>
</dbReference>
<evidence type="ECO:0000256" key="1">
    <source>
        <dbReference type="SAM" id="Phobius"/>
    </source>
</evidence>
<comment type="caution">
    <text evidence="2">The sequence shown here is derived from an EMBL/GenBank/DDBJ whole genome shotgun (WGS) entry which is preliminary data.</text>
</comment>
<dbReference type="AlphaFoldDB" id="A0A4V2EXB8"/>
<evidence type="ECO:0000313" key="3">
    <source>
        <dbReference type="Proteomes" id="UP000293519"/>
    </source>
</evidence>
<gene>
    <name evidence="2" type="ORF">EV141_0153</name>
</gene>
<proteinExistence type="predicted"/>
<dbReference type="OrthoDB" id="4568115at2"/>
<sequence>MTLLARKSQTHQNGRTKRPNLERQAIFFTVSLYLFIAVSLLVVHYVVPEPPAGTDGTSSNSPFNP</sequence>
<keyword evidence="1" id="KW-0472">Membrane</keyword>
<keyword evidence="1" id="KW-1133">Transmembrane helix</keyword>
<dbReference type="RefSeq" id="WP_130484076.1">
    <property type="nucleotide sequence ID" value="NZ_SGWW01000001.1"/>
</dbReference>
<accession>A0A4V2EXB8</accession>